<dbReference type="GO" id="GO:0043531">
    <property type="term" value="F:ADP binding"/>
    <property type="evidence" value="ECO:0007669"/>
    <property type="project" value="InterPro"/>
</dbReference>
<sequence>MVPTSDCQMVRALQDAASNDNFHIPFELTKVPAVSNFIGRTADIDRLWKLLQPNASNLRKVVVLHGMEGLGKTQLAIHFARLHKTAFTAIFWVNGQDENVLIRSLADIAARLRDMSIQRIVLRNTETEDPKQDTQHVLEWLSQEFIIMTREA</sequence>
<dbReference type="EMBL" id="KV907506">
    <property type="protein sequence ID" value="OOF92656.1"/>
    <property type="molecule type" value="Genomic_DNA"/>
</dbReference>
<evidence type="ECO:0000259" key="1">
    <source>
        <dbReference type="Pfam" id="PF00931"/>
    </source>
</evidence>
<dbReference type="InterPro" id="IPR027417">
    <property type="entry name" value="P-loop_NTPase"/>
</dbReference>
<dbReference type="STRING" id="602072.A0A1R3RDU8"/>
<evidence type="ECO:0000313" key="2">
    <source>
        <dbReference type="EMBL" id="OOF92656.1"/>
    </source>
</evidence>
<reference evidence="3" key="1">
    <citation type="journal article" date="2017" name="Genome Biol.">
        <title>Comparative genomics reveals high biological diversity and specific adaptations in the industrially and medically important fungal genus Aspergillus.</title>
        <authorList>
            <person name="de Vries R.P."/>
            <person name="Riley R."/>
            <person name="Wiebenga A."/>
            <person name="Aguilar-Osorio G."/>
            <person name="Amillis S."/>
            <person name="Uchima C.A."/>
            <person name="Anderluh G."/>
            <person name="Asadollahi M."/>
            <person name="Askin M."/>
            <person name="Barry K."/>
            <person name="Battaglia E."/>
            <person name="Bayram O."/>
            <person name="Benocci T."/>
            <person name="Braus-Stromeyer S.A."/>
            <person name="Caldana C."/>
            <person name="Canovas D."/>
            <person name="Cerqueira G.C."/>
            <person name="Chen F."/>
            <person name="Chen W."/>
            <person name="Choi C."/>
            <person name="Clum A."/>
            <person name="Dos Santos R.A."/>
            <person name="Damasio A.R."/>
            <person name="Diallinas G."/>
            <person name="Emri T."/>
            <person name="Fekete E."/>
            <person name="Flipphi M."/>
            <person name="Freyberg S."/>
            <person name="Gallo A."/>
            <person name="Gournas C."/>
            <person name="Habgood R."/>
            <person name="Hainaut M."/>
            <person name="Harispe M.L."/>
            <person name="Henrissat B."/>
            <person name="Hilden K.S."/>
            <person name="Hope R."/>
            <person name="Hossain A."/>
            <person name="Karabika E."/>
            <person name="Karaffa L."/>
            <person name="Karanyi Z."/>
            <person name="Krasevec N."/>
            <person name="Kuo A."/>
            <person name="Kusch H."/>
            <person name="LaButti K."/>
            <person name="Lagendijk E.L."/>
            <person name="Lapidus A."/>
            <person name="Levasseur A."/>
            <person name="Lindquist E."/>
            <person name="Lipzen A."/>
            <person name="Logrieco A.F."/>
            <person name="MacCabe A."/>
            <person name="Maekelae M.R."/>
            <person name="Malavazi I."/>
            <person name="Melin P."/>
            <person name="Meyer V."/>
            <person name="Mielnichuk N."/>
            <person name="Miskei M."/>
            <person name="Molnar A.P."/>
            <person name="Mule G."/>
            <person name="Ngan C.Y."/>
            <person name="Orejas M."/>
            <person name="Orosz E."/>
            <person name="Ouedraogo J.P."/>
            <person name="Overkamp K.M."/>
            <person name="Park H.-S."/>
            <person name="Perrone G."/>
            <person name="Piumi F."/>
            <person name="Punt P.J."/>
            <person name="Ram A.F."/>
            <person name="Ramon A."/>
            <person name="Rauscher S."/>
            <person name="Record E."/>
            <person name="Riano-Pachon D.M."/>
            <person name="Robert V."/>
            <person name="Roehrig J."/>
            <person name="Ruller R."/>
            <person name="Salamov A."/>
            <person name="Salih N.S."/>
            <person name="Samson R.A."/>
            <person name="Sandor E."/>
            <person name="Sanguinetti M."/>
            <person name="Schuetze T."/>
            <person name="Sepcic K."/>
            <person name="Shelest E."/>
            <person name="Sherlock G."/>
            <person name="Sophianopoulou V."/>
            <person name="Squina F.M."/>
            <person name="Sun H."/>
            <person name="Susca A."/>
            <person name="Todd R.B."/>
            <person name="Tsang A."/>
            <person name="Unkles S.E."/>
            <person name="van de Wiele N."/>
            <person name="van Rossen-Uffink D."/>
            <person name="Oliveira J.V."/>
            <person name="Vesth T.C."/>
            <person name="Visser J."/>
            <person name="Yu J.-H."/>
            <person name="Zhou M."/>
            <person name="Andersen M.R."/>
            <person name="Archer D.B."/>
            <person name="Baker S.E."/>
            <person name="Benoit I."/>
            <person name="Brakhage A.A."/>
            <person name="Braus G.H."/>
            <person name="Fischer R."/>
            <person name="Frisvad J.C."/>
            <person name="Goldman G.H."/>
            <person name="Houbraken J."/>
            <person name="Oakley B."/>
            <person name="Pocsi I."/>
            <person name="Scazzocchio C."/>
            <person name="Seiboth B."/>
            <person name="vanKuyk P.A."/>
            <person name="Wortman J."/>
            <person name="Dyer P.S."/>
            <person name="Grigoriev I.V."/>
        </authorList>
    </citation>
    <scope>NUCLEOTIDE SEQUENCE [LARGE SCALE GENOMIC DNA]</scope>
    <source>
        <strain evidence="3">ITEM 5010</strain>
    </source>
</reference>
<evidence type="ECO:0000313" key="3">
    <source>
        <dbReference type="Proteomes" id="UP000188318"/>
    </source>
</evidence>
<name>A0A1R3RDU8_ASPC5</name>
<dbReference type="VEuPathDB" id="FungiDB:ASPCADRAFT_209903"/>
<organism evidence="2 3">
    <name type="scientific">Aspergillus carbonarius (strain ITEM 5010)</name>
    <dbReference type="NCBI Taxonomy" id="602072"/>
    <lineage>
        <taxon>Eukaryota</taxon>
        <taxon>Fungi</taxon>
        <taxon>Dikarya</taxon>
        <taxon>Ascomycota</taxon>
        <taxon>Pezizomycotina</taxon>
        <taxon>Eurotiomycetes</taxon>
        <taxon>Eurotiomycetidae</taxon>
        <taxon>Eurotiales</taxon>
        <taxon>Aspergillaceae</taxon>
        <taxon>Aspergillus</taxon>
        <taxon>Aspergillus subgen. Circumdati</taxon>
    </lineage>
</organism>
<dbReference type="Gene3D" id="3.40.50.300">
    <property type="entry name" value="P-loop containing nucleotide triphosphate hydrolases"/>
    <property type="match status" value="1"/>
</dbReference>
<dbReference type="OrthoDB" id="1658288at2759"/>
<dbReference type="Proteomes" id="UP000188318">
    <property type="component" value="Unassembled WGS sequence"/>
</dbReference>
<dbReference type="Pfam" id="PF00931">
    <property type="entry name" value="NB-ARC"/>
    <property type="match status" value="1"/>
</dbReference>
<feature type="domain" description="NB-ARC" evidence="1">
    <location>
        <begin position="41"/>
        <end position="117"/>
    </location>
</feature>
<dbReference type="AlphaFoldDB" id="A0A1R3RDU8"/>
<dbReference type="SUPFAM" id="SSF52540">
    <property type="entry name" value="P-loop containing nucleoside triphosphate hydrolases"/>
    <property type="match status" value="1"/>
</dbReference>
<accession>A0A1R3RDU8</accession>
<gene>
    <name evidence="2" type="ORF">ASPCADRAFT_209903</name>
</gene>
<keyword evidence="3" id="KW-1185">Reference proteome</keyword>
<protein>
    <recommendedName>
        <fullName evidence="1">NB-ARC domain-containing protein</fullName>
    </recommendedName>
</protein>
<dbReference type="InterPro" id="IPR002182">
    <property type="entry name" value="NB-ARC"/>
</dbReference>
<proteinExistence type="predicted"/>